<feature type="transmembrane region" description="Helical" evidence="1">
    <location>
        <begin position="32"/>
        <end position="50"/>
    </location>
</feature>
<reference evidence="2 3" key="1">
    <citation type="journal article" date="2019" name="Appl. Microbiol. Biotechnol.">
        <title>Genome sequence of Isaria javanica and comparative genome analysis insights into family S53 peptidase evolution in fungal entomopathogens.</title>
        <authorList>
            <person name="Lin R."/>
            <person name="Zhang X."/>
            <person name="Xin B."/>
            <person name="Zou M."/>
            <person name="Gao Y."/>
            <person name="Qin F."/>
            <person name="Hu Q."/>
            <person name="Xie B."/>
            <person name="Cheng X."/>
        </authorList>
    </citation>
    <scope>NUCLEOTIDE SEQUENCE [LARGE SCALE GENOMIC DNA]</scope>
    <source>
        <strain evidence="2 3">IJ1G</strain>
    </source>
</reference>
<keyword evidence="1" id="KW-0472">Membrane</keyword>
<accession>A0A545VG97</accession>
<evidence type="ECO:0000256" key="1">
    <source>
        <dbReference type="SAM" id="Phobius"/>
    </source>
</evidence>
<name>A0A545VG97_9HYPO</name>
<dbReference type="Proteomes" id="UP000315783">
    <property type="component" value="Unassembled WGS sequence"/>
</dbReference>
<dbReference type="AlphaFoldDB" id="A0A545VG97"/>
<evidence type="ECO:0000313" key="3">
    <source>
        <dbReference type="Proteomes" id="UP000315783"/>
    </source>
</evidence>
<keyword evidence="1" id="KW-0812">Transmembrane</keyword>
<organism evidence="2 3">
    <name type="scientific">Cordyceps javanica</name>
    <dbReference type="NCBI Taxonomy" id="43265"/>
    <lineage>
        <taxon>Eukaryota</taxon>
        <taxon>Fungi</taxon>
        <taxon>Dikarya</taxon>
        <taxon>Ascomycota</taxon>
        <taxon>Pezizomycotina</taxon>
        <taxon>Sordariomycetes</taxon>
        <taxon>Hypocreomycetidae</taxon>
        <taxon>Hypocreales</taxon>
        <taxon>Cordycipitaceae</taxon>
        <taxon>Cordyceps</taxon>
    </lineage>
</organism>
<gene>
    <name evidence="2" type="ORF">IF1G_00680</name>
</gene>
<sequence length="67" mass="7683">MCGSSFASRLCQLCQLCQLGQLGQPRLLDRNIQLIALSLSYVGSLLRLAPGHRRRRRRRRRRAPVLP</sequence>
<dbReference type="EMBL" id="SPUK01000001">
    <property type="protein sequence ID" value="TQW00749.1"/>
    <property type="molecule type" value="Genomic_DNA"/>
</dbReference>
<keyword evidence="3" id="KW-1185">Reference proteome</keyword>
<protein>
    <submittedName>
        <fullName evidence="2">Uncharacterized protein</fullName>
    </submittedName>
</protein>
<keyword evidence="1" id="KW-1133">Transmembrane helix</keyword>
<evidence type="ECO:0000313" key="2">
    <source>
        <dbReference type="EMBL" id="TQW00749.1"/>
    </source>
</evidence>
<proteinExistence type="predicted"/>
<comment type="caution">
    <text evidence="2">The sequence shown here is derived from an EMBL/GenBank/DDBJ whole genome shotgun (WGS) entry which is preliminary data.</text>
</comment>